<evidence type="ECO:0000313" key="3">
    <source>
        <dbReference type="EMBL" id="CRZ09295.1"/>
    </source>
</evidence>
<sequence length="445" mass="49472">RPSVAPSTDHPTQHTVELTRSGIILTIIMWRHAVVASAAVPAAMAPSHIVESIIPPDNDQLVLKHVQVVFRHGARTPISSLYGFEGTFPTPSGVNFSCRGPVSPLFFAEAKRLYHKNYSPSLKHSDNISRGVPGWCRPGQLTVQGRRDLRKVGSVLHQRYVEETGFLDSEFNPKKVTVRSTDVERTMESAVSLLEVLFAAKTLIPAITINTLKESDENMYPRSSCRSLKLLKSAAINHLVKERQQDRDTLTQEIREAFKVSHAGAIARFEGLHNTSRCYLANSVPLPHPLSNELAERIEKEAIQEMQAKYGSIAIVRLGIGRFLGDVIHDLETSTRSEIKLRLYSGHDNTVGPLLIALESDPVSGAVGKLQEFPGFGSHITLELYQEKGSERFWVRGLYSGRNHDLNLPGSQANRNGRVLVQLEDLSRRLSPLIPDGLAYEEECR</sequence>
<organism evidence="3">
    <name type="scientific">Spongospora subterranea</name>
    <dbReference type="NCBI Taxonomy" id="70186"/>
    <lineage>
        <taxon>Eukaryota</taxon>
        <taxon>Sar</taxon>
        <taxon>Rhizaria</taxon>
        <taxon>Endomyxa</taxon>
        <taxon>Phytomyxea</taxon>
        <taxon>Plasmodiophorida</taxon>
        <taxon>Plasmodiophoridae</taxon>
        <taxon>Spongospora</taxon>
    </lineage>
</organism>
<dbReference type="Pfam" id="PF00328">
    <property type="entry name" value="His_Phos_2"/>
    <property type="match status" value="1"/>
</dbReference>
<protein>
    <recommendedName>
        <fullName evidence="4">Acid phosphatase</fullName>
    </recommendedName>
</protein>
<dbReference type="SUPFAM" id="SSF53254">
    <property type="entry name" value="Phosphoglycerate mutase-like"/>
    <property type="match status" value="1"/>
</dbReference>
<dbReference type="CDD" id="cd07061">
    <property type="entry name" value="HP_HAP_like"/>
    <property type="match status" value="1"/>
</dbReference>
<dbReference type="PANTHER" id="PTHR11567">
    <property type="entry name" value="ACID PHOSPHATASE-RELATED"/>
    <property type="match status" value="1"/>
</dbReference>
<proteinExistence type="inferred from homology"/>
<dbReference type="PANTHER" id="PTHR11567:SF110">
    <property type="entry name" value="2-PHOSPHOXYLOSE PHOSPHATASE 1"/>
    <property type="match status" value="1"/>
</dbReference>
<accession>A0A0H5R564</accession>
<dbReference type="InterPro" id="IPR050645">
    <property type="entry name" value="Histidine_acid_phosphatase"/>
</dbReference>
<dbReference type="InterPro" id="IPR000560">
    <property type="entry name" value="His_Pase_clade-2"/>
</dbReference>
<feature type="non-terminal residue" evidence="3">
    <location>
        <position position="1"/>
    </location>
</feature>
<dbReference type="PROSITE" id="PS00778">
    <property type="entry name" value="HIS_ACID_PHOSPHAT_2"/>
    <property type="match status" value="1"/>
</dbReference>
<dbReference type="AlphaFoldDB" id="A0A0H5R564"/>
<dbReference type="PROSITE" id="PS00616">
    <property type="entry name" value="HIS_ACID_PHOSPHAT_1"/>
    <property type="match status" value="1"/>
</dbReference>
<evidence type="ECO:0008006" key="4">
    <source>
        <dbReference type="Google" id="ProtNLM"/>
    </source>
</evidence>
<dbReference type="InterPro" id="IPR033379">
    <property type="entry name" value="Acid_Pase_AS"/>
</dbReference>
<reference evidence="3" key="1">
    <citation type="submission" date="2015-04" db="EMBL/GenBank/DDBJ databases">
        <title>The genome sequence of the plant pathogenic Rhizarian Plasmodiophora brassicae reveals insights in its biotrophic life cycle and the origin of chitin synthesis.</title>
        <authorList>
            <person name="Schwelm A."/>
            <person name="Fogelqvist J."/>
            <person name="Knaust A."/>
            <person name="Julke S."/>
            <person name="Lilja T."/>
            <person name="Dhandapani V."/>
            <person name="Bonilla-Rosso G."/>
            <person name="Karlsson M."/>
            <person name="Shevchenko A."/>
            <person name="Choi S.R."/>
            <person name="Kim H.G."/>
            <person name="Park J.Y."/>
            <person name="Lim Y.P."/>
            <person name="Ludwig-Muller J."/>
            <person name="Dixelius C."/>
        </authorList>
    </citation>
    <scope>NUCLEOTIDE SEQUENCE</scope>
    <source>
        <tissue evidence="3">Potato root galls</tissue>
    </source>
</reference>
<dbReference type="InterPro" id="IPR029033">
    <property type="entry name" value="His_PPase_superfam"/>
</dbReference>
<dbReference type="Gene3D" id="3.40.50.1240">
    <property type="entry name" value="Phosphoglycerate mutase-like"/>
    <property type="match status" value="1"/>
</dbReference>
<comment type="similarity">
    <text evidence="1">Belongs to the histidine acid phosphatase family.</text>
</comment>
<dbReference type="EMBL" id="HACM01008853">
    <property type="protein sequence ID" value="CRZ09295.1"/>
    <property type="molecule type" value="Transcribed_RNA"/>
</dbReference>
<keyword evidence="2" id="KW-0378">Hydrolase</keyword>
<name>A0A0H5R564_9EUKA</name>
<dbReference type="GO" id="GO:0016791">
    <property type="term" value="F:phosphatase activity"/>
    <property type="evidence" value="ECO:0007669"/>
    <property type="project" value="TreeGrafter"/>
</dbReference>
<evidence type="ECO:0000256" key="2">
    <source>
        <dbReference type="ARBA" id="ARBA00022801"/>
    </source>
</evidence>
<evidence type="ECO:0000256" key="1">
    <source>
        <dbReference type="ARBA" id="ARBA00005375"/>
    </source>
</evidence>